<name>A0ACC2U216_9FUNG</name>
<accession>A0ACC2U216</accession>
<gene>
    <name evidence="1" type="ORF">DSO57_1023000</name>
</gene>
<keyword evidence="2" id="KW-1185">Reference proteome</keyword>
<reference evidence="1" key="1">
    <citation type="submission" date="2022-04" db="EMBL/GenBank/DDBJ databases">
        <title>Genome of the entomopathogenic fungus Entomophthora muscae.</title>
        <authorList>
            <person name="Elya C."/>
            <person name="Lovett B.R."/>
            <person name="Lee E."/>
            <person name="Macias A.M."/>
            <person name="Hajek A.E."/>
            <person name="De Bivort B.L."/>
            <person name="Kasson M.T."/>
            <person name="De Fine Licht H.H."/>
            <person name="Stajich J.E."/>
        </authorList>
    </citation>
    <scope>NUCLEOTIDE SEQUENCE</scope>
    <source>
        <strain evidence="1">Berkeley</strain>
    </source>
</reference>
<sequence length="481" mass="52980">MESSFLEGKSVLITGVTGFVGKAVLETLLRDHHKHIATVFCLVRPNGKQSAQERLCQVLNNKLFDILRNKVGHKEFNKIANRVVAIEGDIAMPGLGVSEADARLLHTTLNLAIHSAATVNFNMPIKDALQINTLGTMELLKLCERGPHFQGFLHISTAYVNSNLNPGNVEEKLYVMPLGDPETLVDDIQAMTQCQATHFTKRILQEYPNTYTFTKALTEHLLNKSSVSTACARLSIVASAAQDPVAGWVEGSAGLNAAGILIGQGILDSLNAPADSSPDIVPVDYAANSIMRICAQLLESPNKQVYHIGSTAINPMKWSVFAAAAPKAWRRLPPLKSQLFHPDCQLVASSADHKERVNATKYFKFHTLPTIIDSTNTALLSQLQRAEKKLDKFYLNYDYFTSTSWRFDSSNLLALETSQSKRRDILSSSFGATALKSLDWTKYITEFICGLHYFVLKDSTSWPLAIHSVPLKTPSPPSAKL</sequence>
<dbReference type="EMBL" id="QTSX02001538">
    <property type="protein sequence ID" value="KAJ9080621.1"/>
    <property type="molecule type" value="Genomic_DNA"/>
</dbReference>
<evidence type="ECO:0000313" key="2">
    <source>
        <dbReference type="Proteomes" id="UP001165960"/>
    </source>
</evidence>
<dbReference type="Proteomes" id="UP001165960">
    <property type="component" value="Unassembled WGS sequence"/>
</dbReference>
<comment type="caution">
    <text evidence="1">The sequence shown here is derived from an EMBL/GenBank/DDBJ whole genome shotgun (WGS) entry which is preliminary data.</text>
</comment>
<protein>
    <submittedName>
        <fullName evidence="1">Uncharacterized protein</fullName>
    </submittedName>
</protein>
<evidence type="ECO:0000313" key="1">
    <source>
        <dbReference type="EMBL" id="KAJ9080621.1"/>
    </source>
</evidence>
<organism evidence="1 2">
    <name type="scientific">Entomophthora muscae</name>
    <dbReference type="NCBI Taxonomy" id="34485"/>
    <lineage>
        <taxon>Eukaryota</taxon>
        <taxon>Fungi</taxon>
        <taxon>Fungi incertae sedis</taxon>
        <taxon>Zoopagomycota</taxon>
        <taxon>Entomophthoromycotina</taxon>
        <taxon>Entomophthoromycetes</taxon>
        <taxon>Entomophthorales</taxon>
        <taxon>Entomophthoraceae</taxon>
        <taxon>Entomophthora</taxon>
    </lineage>
</organism>
<proteinExistence type="predicted"/>